<dbReference type="EMBL" id="CAJNOE010000276">
    <property type="protein sequence ID" value="CAF1112585.1"/>
    <property type="molecule type" value="Genomic_DNA"/>
</dbReference>
<dbReference type="InterPro" id="IPR001611">
    <property type="entry name" value="Leu-rich_rpt"/>
</dbReference>
<evidence type="ECO:0000256" key="2">
    <source>
        <dbReference type="SAM" id="MobiDB-lite"/>
    </source>
</evidence>
<dbReference type="Pfam" id="PF13516">
    <property type="entry name" value="LRR_6"/>
    <property type="match status" value="6"/>
</dbReference>
<dbReference type="InterPro" id="IPR032675">
    <property type="entry name" value="LRR_dom_sf"/>
</dbReference>
<gene>
    <name evidence="3" type="ORF">IZO911_LOCUS23677</name>
</gene>
<protein>
    <submittedName>
        <fullName evidence="3">Uncharacterized protein</fullName>
    </submittedName>
</protein>
<dbReference type="InterPro" id="IPR052201">
    <property type="entry name" value="LRR-containing_regulator"/>
</dbReference>
<dbReference type="PANTHER" id="PTHR24111:SF0">
    <property type="entry name" value="LEUCINE-RICH REPEAT-CONTAINING PROTEIN"/>
    <property type="match status" value="1"/>
</dbReference>
<name>A0A814PY62_9BILA</name>
<sequence>MKTRIRGYDKYRKKDDLCEEDGMESENEKNLTGSIKVSCTKRKFDGANWRILCTKNKCGNQVQRDGLCCRHLREKMRQQAEEVEVVVMNRKFNGCKWRRLCAANNCEKYAAREGLCKRHFSQNEKNSESSVNSPIARVTKNSRKNRIESITFDDLDDSQTSSQQNIPTDSISIRSEPLQDGIIILDGSDINRCSMANASTDIRNDAANRTKDKEHSGMNMKKCQYRISMNDDITCHKSGTYQCSHCSSVFCLEHGSVHQEDVKEEEFIAEIPSFNIDSGRKNCEEQLNNWLQTTIDKIQQKYKEFQVELDQLHNYIETNQDQWKSSLKDRMETKVRSILMTQLKLREIDGSELTKARDELLRAQKLYNLLNSQTMITVSNAKNNEIDLLSPRLAFSNVIVDGFTSIDKIIPKTNAEIIEQLNEQAIDLMNNEADNVLLSNIDQIASDLLINTESIEDIHFMDTNICQLVLDNTNQSMNNNTEQADFSVIESIINNTNNSDNLPTNIEIRESDLISWFFQDHQSDLEQIITNPENRMELNLTSKNLSCSDMKIVSHYALQNNKTLIQLDLSRNQIKDIGACHLSIGLQLNQTLTILDLSHNQIGDTGISELSVGLKSNKILTTLDLSDNQIKNQGARFLSAILKLNTTLTTLNLSENDIKNKGATCLGTALQLNQTLLSLNLCNNRIGDQGGQHLCNALKSNQTLTKLDLTSNTIKNEILCDISSALTSNMIRKINNENM</sequence>
<reference evidence="3" key="1">
    <citation type="submission" date="2021-02" db="EMBL/GenBank/DDBJ databases">
        <authorList>
            <person name="Nowell W R."/>
        </authorList>
    </citation>
    <scope>NUCLEOTIDE SEQUENCE</scope>
</reference>
<organism evidence="3 4">
    <name type="scientific">Adineta steineri</name>
    <dbReference type="NCBI Taxonomy" id="433720"/>
    <lineage>
        <taxon>Eukaryota</taxon>
        <taxon>Metazoa</taxon>
        <taxon>Spiralia</taxon>
        <taxon>Gnathifera</taxon>
        <taxon>Rotifera</taxon>
        <taxon>Eurotatoria</taxon>
        <taxon>Bdelloidea</taxon>
        <taxon>Adinetida</taxon>
        <taxon>Adinetidae</taxon>
        <taxon>Adineta</taxon>
    </lineage>
</organism>
<dbReference type="Proteomes" id="UP000663860">
    <property type="component" value="Unassembled WGS sequence"/>
</dbReference>
<evidence type="ECO:0000313" key="4">
    <source>
        <dbReference type="Proteomes" id="UP000663860"/>
    </source>
</evidence>
<comment type="caution">
    <text evidence="3">The sequence shown here is derived from an EMBL/GenBank/DDBJ whole genome shotgun (WGS) entry which is preliminary data.</text>
</comment>
<dbReference type="AlphaFoldDB" id="A0A814PY62"/>
<dbReference type="SUPFAM" id="SSF52047">
    <property type="entry name" value="RNI-like"/>
    <property type="match status" value="1"/>
</dbReference>
<proteinExistence type="predicted"/>
<dbReference type="Gene3D" id="3.80.10.10">
    <property type="entry name" value="Ribonuclease Inhibitor"/>
    <property type="match status" value="2"/>
</dbReference>
<evidence type="ECO:0000256" key="1">
    <source>
        <dbReference type="ARBA" id="ARBA00022737"/>
    </source>
</evidence>
<dbReference type="SMART" id="SM00368">
    <property type="entry name" value="LRR_RI"/>
    <property type="match status" value="6"/>
</dbReference>
<dbReference type="PROSITE" id="PS51450">
    <property type="entry name" value="LRR"/>
    <property type="match status" value="1"/>
</dbReference>
<accession>A0A814PY62</accession>
<dbReference type="PANTHER" id="PTHR24111">
    <property type="entry name" value="LEUCINE-RICH REPEAT-CONTAINING PROTEIN 34"/>
    <property type="match status" value="1"/>
</dbReference>
<evidence type="ECO:0000313" key="3">
    <source>
        <dbReference type="EMBL" id="CAF1112585.1"/>
    </source>
</evidence>
<keyword evidence="1" id="KW-0677">Repeat</keyword>
<feature type="region of interest" description="Disordered" evidence="2">
    <location>
        <begin position="122"/>
        <end position="172"/>
    </location>
</feature>